<protein>
    <submittedName>
        <fullName evidence="2">Acyl-CoA 6-aminopenicillanic-acid-acyltransferase</fullName>
    </submittedName>
</protein>
<reference evidence="3" key="1">
    <citation type="submission" date="2017-02" db="EMBL/GenBank/DDBJ databases">
        <authorList>
            <person name="Tafer H."/>
            <person name="Lopandic K."/>
        </authorList>
    </citation>
    <scope>NUCLEOTIDE SEQUENCE [LARGE SCALE GENOMIC DNA]</scope>
    <source>
        <strain evidence="3">CBS 366.77</strain>
    </source>
</reference>
<keyword evidence="2" id="KW-0012">Acyltransferase</keyword>
<dbReference type="InterPro" id="IPR047794">
    <property type="entry name" value="C45_proenzyme-like"/>
</dbReference>
<dbReference type="InterPro" id="IPR047801">
    <property type="entry name" value="Peptidase_C45"/>
</dbReference>
<dbReference type="Pfam" id="PF03417">
    <property type="entry name" value="AAT"/>
    <property type="match status" value="1"/>
</dbReference>
<dbReference type="EMBL" id="MVGC01000043">
    <property type="protein sequence ID" value="RJE25603.1"/>
    <property type="molecule type" value="Genomic_DNA"/>
</dbReference>
<comment type="caution">
    <text evidence="2">The sequence shown here is derived from an EMBL/GenBank/DDBJ whole genome shotgun (WGS) entry which is preliminary data.</text>
</comment>
<dbReference type="PANTHER" id="PTHR34180">
    <property type="entry name" value="PEPTIDASE C45"/>
    <property type="match status" value="1"/>
</dbReference>
<dbReference type="AlphaFoldDB" id="A0A3A2ZTF5"/>
<evidence type="ECO:0000259" key="1">
    <source>
        <dbReference type="Pfam" id="PF03417"/>
    </source>
</evidence>
<name>A0A3A2ZTF5_9EURO</name>
<dbReference type="PANTHER" id="PTHR34180:SF1">
    <property type="entry name" value="BETA-ALANYL-DOPAMINE_CARCININE HYDROLASE"/>
    <property type="match status" value="1"/>
</dbReference>
<sequence>MQLKASGPPTLDLRGSPKKIGFQHGMHLQKQIKKQISVYEEMFQFTSQISWDTVKDHSREFQVTIQSLTPDLYAEMEGIAEGAGLDVLDIVALNCRSELGVALFTNVSDGCTSVSWKKSENSRILAQNWDWTSLVQGNLVCMSIEQAGKPKVYMVTEAGIVGKIGFNSAGVGTALNAIKAHSYDTSKLPIQVALRLCLESTSVENALKTISSLGGIASAQHILVADSKESIGLEISPQGEVVCIEEDDSGLITHTNHFVANRSVEDHIVHPESPIRLDRVQEIIDDLIDSGIHGGNATPALLREKIFSDVYNAPQSIRRQEDLTRHPTMRSSTLFNIIMDLDPASPKAEVVIGQPGSGVESSVVTIPWA</sequence>
<feature type="domain" description="Peptidase C45 hydrolase" evidence="1">
    <location>
        <begin position="119"/>
        <end position="355"/>
    </location>
</feature>
<organism evidence="2 3">
    <name type="scientific">Aspergillus sclerotialis</name>
    <dbReference type="NCBI Taxonomy" id="2070753"/>
    <lineage>
        <taxon>Eukaryota</taxon>
        <taxon>Fungi</taxon>
        <taxon>Dikarya</taxon>
        <taxon>Ascomycota</taxon>
        <taxon>Pezizomycotina</taxon>
        <taxon>Eurotiomycetes</taxon>
        <taxon>Eurotiomycetidae</taxon>
        <taxon>Eurotiales</taxon>
        <taxon>Aspergillaceae</taxon>
        <taxon>Aspergillus</taxon>
        <taxon>Aspergillus subgen. Polypaecilum</taxon>
    </lineage>
</organism>
<dbReference type="InterPro" id="IPR005079">
    <property type="entry name" value="Peptidase_C45_hydrolase"/>
</dbReference>
<dbReference type="GO" id="GO:0016746">
    <property type="term" value="F:acyltransferase activity"/>
    <property type="evidence" value="ECO:0007669"/>
    <property type="project" value="UniProtKB-KW"/>
</dbReference>
<accession>A0A3A2ZTF5</accession>
<keyword evidence="2" id="KW-0808">Transferase</keyword>
<dbReference type="STRING" id="2070753.A0A3A2ZTF5"/>
<dbReference type="Gene3D" id="1.10.10.2120">
    <property type="match status" value="1"/>
</dbReference>
<proteinExistence type="predicted"/>
<gene>
    <name evidence="2" type="ORF">PHISCL_02070</name>
</gene>
<keyword evidence="3" id="KW-1185">Reference proteome</keyword>
<evidence type="ECO:0000313" key="2">
    <source>
        <dbReference type="EMBL" id="RJE25603.1"/>
    </source>
</evidence>
<dbReference type="OrthoDB" id="189997at2759"/>
<dbReference type="Proteomes" id="UP000266188">
    <property type="component" value="Unassembled WGS sequence"/>
</dbReference>
<dbReference type="NCBIfam" id="NF040521">
    <property type="entry name" value="C45_proenzyme"/>
    <property type="match status" value="1"/>
</dbReference>
<dbReference type="Gene3D" id="3.60.60.10">
    <property type="entry name" value="Penicillin V Acylase, Chain A"/>
    <property type="match status" value="1"/>
</dbReference>
<evidence type="ECO:0000313" key="3">
    <source>
        <dbReference type="Proteomes" id="UP000266188"/>
    </source>
</evidence>